<dbReference type="InParanoid" id="A0A0D0AQN4"/>
<reference evidence="1 2" key="1">
    <citation type="submission" date="2014-04" db="EMBL/GenBank/DDBJ databases">
        <authorList>
            <consortium name="DOE Joint Genome Institute"/>
            <person name="Kuo A."/>
            <person name="Ruytinx J."/>
            <person name="Rineau F."/>
            <person name="Colpaert J."/>
            <person name="Kohler A."/>
            <person name="Nagy L.G."/>
            <person name="Floudas D."/>
            <person name="Copeland A."/>
            <person name="Barry K.W."/>
            <person name="Cichocki N."/>
            <person name="Veneault-Fourrey C."/>
            <person name="LaButti K."/>
            <person name="Lindquist E.A."/>
            <person name="Lipzen A."/>
            <person name="Lundell T."/>
            <person name="Morin E."/>
            <person name="Murat C."/>
            <person name="Sun H."/>
            <person name="Tunlid A."/>
            <person name="Henrissat B."/>
            <person name="Grigoriev I.V."/>
            <person name="Hibbett D.S."/>
            <person name="Martin F."/>
            <person name="Nordberg H.P."/>
            <person name="Cantor M.N."/>
            <person name="Hua S.X."/>
        </authorList>
    </citation>
    <scope>NUCLEOTIDE SEQUENCE [LARGE SCALE GENOMIC DNA]</scope>
    <source>
        <strain evidence="1 2">UH-Slu-Lm8-n1</strain>
    </source>
</reference>
<sequence>MLTFLLWPKKLSHFCKSTYVTFEHNPLFPSQRERESKSSRSTAGCLETSSHAIIGRLGALPFSGQVPWPRQGAAS</sequence>
<dbReference type="Proteomes" id="UP000054485">
    <property type="component" value="Unassembled WGS sequence"/>
</dbReference>
<reference evidence="2" key="2">
    <citation type="submission" date="2015-01" db="EMBL/GenBank/DDBJ databases">
        <title>Evolutionary Origins and Diversification of the Mycorrhizal Mutualists.</title>
        <authorList>
            <consortium name="DOE Joint Genome Institute"/>
            <consortium name="Mycorrhizal Genomics Consortium"/>
            <person name="Kohler A."/>
            <person name="Kuo A."/>
            <person name="Nagy L.G."/>
            <person name="Floudas D."/>
            <person name="Copeland A."/>
            <person name="Barry K.W."/>
            <person name="Cichocki N."/>
            <person name="Veneault-Fourrey C."/>
            <person name="LaButti K."/>
            <person name="Lindquist E.A."/>
            <person name="Lipzen A."/>
            <person name="Lundell T."/>
            <person name="Morin E."/>
            <person name="Murat C."/>
            <person name="Riley R."/>
            <person name="Ohm R."/>
            <person name="Sun H."/>
            <person name="Tunlid A."/>
            <person name="Henrissat B."/>
            <person name="Grigoriev I.V."/>
            <person name="Hibbett D.S."/>
            <person name="Martin F."/>
        </authorList>
    </citation>
    <scope>NUCLEOTIDE SEQUENCE [LARGE SCALE GENOMIC DNA]</scope>
    <source>
        <strain evidence="2">UH-Slu-Lm8-n1</strain>
    </source>
</reference>
<dbReference type="HOGENOM" id="CLU_2672766_0_0_1"/>
<protein>
    <submittedName>
        <fullName evidence="1">Uncharacterized protein</fullName>
    </submittedName>
</protein>
<dbReference type="AlphaFoldDB" id="A0A0D0AQN4"/>
<gene>
    <name evidence="1" type="ORF">CY34DRAFT_505723</name>
</gene>
<proteinExistence type="predicted"/>
<keyword evidence="2" id="KW-1185">Reference proteome</keyword>
<name>A0A0D0AQN4_9AGAM</name>
<evidence type="ECO:0000313" key="2">
    <source>
        <dbReference type="Proteomes" id="UP000054485"/>
    </source>
</evidence>
<dbReference type="EMBL" id="KN835516">
    <property type="protein sequence ID" value="KIK36587.1"/>
    <property type="molecule type" value="Genomic_DNA"/>
</dbReference>
<organism evidence="1 2">
    <name type="scientific">Suillus luteus UH-Slu-Lm8-n1</name>
    <dbReference type="NCBI Taxonomy" id="930992"/>
    <lineage>
        <taxon>Eukaryota</taxon>
        <taxon>Fungi</taxon>
        <taxon>Dikarya</taxon>
        <taxon>Basidiomycota</taxon>
        <taxon>Agaricomycotina</taxon>
        <taxon>Agaricomycetes</taxon>
        <taxon>Agaricomycetidae</taxon>
        <taxon>Boletales</taxon>
        <taxon>Suillineae</taxon>
        <taxon>Suillaceae</taxon>
        <taxon>Suillus</taxon>
    </lineage>
</organism>
<accession>A0A0D0AQN4</accession>
<evidence type="ECO:0000313" key="1">
    <source>
        <dbReference type="EMBL" id="KIK36587.1"/>
    </source>
</evidence>